<accession>A0A2S7TAP3</accession>
<proteinExistence type="predicted"/>
<dbReference type="NCBIfam" id="NF047658">
    <property type="entry name" value="HYC_CC_PP"/>
    <property type="match status" value="1"/>
</dbReference>
<dbReference type="EMBL" id="MQVX01000001">
    <property type="protein sequence ID" value="PQJ16598.1"/>
    <property type="molecule type" value="Genomic_DNA"/>
</dbReference>
<dbReference type="AlphaFoldDB" id="A0A2S7TAP3"/>
<reference evidence="2" key="1">
    <citation type="submission" date="2016-11" db="EMBL/GenBank/DDBJ databases">
        <title>Trade-off between light-utilization and light-protection in marine flavobacteria.</title>
        <authorList>
            <person name="Kumagai Y."/>
            <person name="Yoshizawa S."/>
            <person name="Kogure K."/>
        </authorList>
    </citation>
    <scope>NUCLEOTIDE SEQUENCE [LARGE SCALE GENOMIC DNA]</scope>
    <source>
        <strain evidence="2">SG-18</strain>
    </source>
</reference>
<dbReference type="InterPro" id="IPR058060">
    <property type="entry name" value="HYC_CC_PP"/>
</dbReference>
<protein>
    <submittedName>
        <fullName evidence="1">Uncharacterized protein</fullName>
    </submittedName>
</protein>
<name>A0A2S7TAP3_9FLAO</name>
<comment type="caution">
    <text evidence="1">The sequence shown here is derived from an EMBL/GenBank/DDBJ whole genome shotgun (WGS) entry which is preliminary data.</text>
</comment>
<organism evidence="1 2">
    <name type="scientific">Aureicoccus marinus</name>
    <dbReference type="NCBI Taxonomy" id="754435"/>
    <lineage>
        <taxon>Bacteria</taxon>
        <taxon>Pseudomonadati</taxon>
        <taxon>Bacteroidota</taxon>
        <taxon>Flavobacteriia</taxon>
        <taxon>Flavobacteriales</taxon>
        <taxon>Flavobacteriaceae</taxon>
        <taxon>Aureicoccus</taxon>
    </lineage>
</organism>
<dbReference type="Proteomes" id="UP000239366">
    <property type="component" value="Unassembled WGS sequence"/>
</dbReference>
<sequence length="141" mass="15614">MAIGKSMLAVCYSLLVLLSGISWHVEEHHCMGRVMDRAILGDAESCGMEEAKALWDQTLPEGCDKLSSDFHCCDDIAYGVEKQDEIHDQAVSFVAMLSTSGYALPSSPLVYSPLSDYPNSYRPPPLLAGRDRLTWIQVYLI</sequence>
<gene>
    <name evidence="1" type="ORF">BST99_13515</name>
</gene>
<evidence type="ECO:0000313" key="2">
    <source>
        <dbReference type="Proteomes" id="UP000239366"/>
    </source>
</evidence>
<keyword evidence="2" id="KW-1185">Reference proteome</keyword>
<evidence type="ECO:0000313" key="1">
    <source>
        <dbReference type="EMBL" id="PQJ16598.1"/>
    </source>
</evidence>